<comment type="caution">
    <text evidence="3">The sequence shown here is derived from an EMBL/GenBank/DDBJ whole genome shotgun (WGS) entry which is preliminary data.</text>
</comment>
<dbReference type="InterPro" id="IPR000639">
    <property type="entry name" value="Epox_hydrolase-like"/>
</dbReference>
<feature type="domain" description="AB hydrolase-1" evidence="2">
    <location>
        <begin position="15"/>
        <end position="245"/>
    </location>
</feature>
<protein>
    <submittedName>
        <fullName evidence="3">Alpha/beta fold hydrolase</fullName>
    </submittedName>
</protein>
<dbReference type="Pfam" id="PF00561">
    <property type="entry name" value="Abhydrolase_1"/>
    <property type="match status" value="1"/>
</dbReference>
<dbReference type="InterPro" id="IPR029058">
    <property type="entry name" value="AB_hydrolase_fold"/>
</dbReference>
<evidence type="ECO:0000313" key="3">
    <source>
        <dbReference type="EMBL" id="TKW68311.1"/>
    </source>
</evidence>
<reference evidence="3 4" key="1">
    <citation type="journal article" date="2017" name="Nat. Commun.">
        <title>In situ click chemistry generation of cyclooxygenase-2 inhibitors.</title>
        <authorList>
            <person name="Bhardwaj A."/>
            <person name="Kaur J."/>
            <person name="Wuest M."/>
            <person name="Wuest F."/>
        </authorList>
    </citation>
    <scope>NUCLEOTIDE SEQUENCE [LARGE SCALE GENOMIC DNA]</scope>
    <source>
        <strain evidence="3">S2_012_000_R3_94</strain>
    </source>
</reference>
<organism evidence="3 4">
    <name type="scientific">Paracoccus denitrificans</name>
    <dbReference type="NCBI Taxonomy" id="266"/>
    <lineage>
        <taxon>Bacteria</taxon>
        <taxon>Pseudomonadati</taxon>
        <taxon>Pseudomonadota</taxon>
        <taxon>Alphaproteobacteria</taxon>
        <taxon>Rhodobacterales</taxon>
        <taxon>Paracoccaceae</taxon>
        <taxon>Paracoccus</taxon>
    </lineage>
</organism>
<dbReference type="Proteomes" id="UP000315344">
    <property type="component" value="Unassembled WGS sequence"/>
</dbReference>
<proteinExistence type="predicted"/>
<dbReference type="PANTHER" id="PTHR46118:SF4">
    <property type="entry name" value="PROTEIN ABHD11"/>
    <property type="match status" value="1"/>
</dbReference>
<sequence length="257" mass="27660">MKLNTLISGEENGLPPVLLVHGLFGSAKNLGGVARRLDGDRKVIAVDMRNHGDSPHDADHSYPALADDLSEVIAAHGGQADVVGHSMGGKASMVLALSRPEAVRRLCVLDIAPVGYRHSQQEYIDAMSGLDLSGLKLRSDADKRLAATVDEPGVRAFLLQSLDLKSDPPRWKLNLDVLSDQMELLTGWPEGLTPGAFDGPALFLAGGESDYARPGHNADAIREYFPQAELRYFPQCGHWLHAEEPKLVADAVAAFLA</sequence>
<dbReference type="AlphaFoldDB" id="A0A533IC00"/>
<dbReference type="GO" id="GO:0016787">
    <property type="term" value="F:hydrolase activity"/>
    <property type="evidence" value="ECO:0007669"/>
    <property type="project" value="UniProtKB-KW"/>
</dbReference>
<gene>
    <name evidence="3" type="ORF">DI616_04240</name>
</gene>
<dbReference type="Gene3D" id="3.40.50.1820">
    <property type="entry name" value="alpha/beta hydrolase"/>
    <property type="match status" value="1"/>
</dbReference>
<evidence type="ECO:0000313" key="4">
    <source>
        <dbReference type="Proteomes" id="UP000315344"/>
    </source>
</evidence>
<evidence type="ECO:0000259" key="2">
    <source>
        <dbReference type="Pfam" id="PF00561"/>
    </source>
</evidence>
<dbReference type="PRINTS" id="PR00412">
    <property type="entry name" value="EPOXHYDRLASE"/>
</dbReference>
<dbReference type="EMBL" id="VAFL01000002">
    <property type="protein sequence ID" value="TKW68311.1"/>
    <property type="molecule type" value="Genomic_DNA"/>
</dbReference>
<evidence type="ECO:0000256" key="1">
    <source>
        <dbReference type="ARBA" id="ARBA00022801"/>
    </source>
</evidence>
<dbReference type="PANTHER" id="PTHR46118">
    <property type="entry name" value="PROTEIN ABHD11"/>
    <property type="match status" value="1"/>
</dbReference>
<accession>A0A533IC00</accession>
<name>A0A533IC00_PARDE</name>
<keyword evidence="1 3" id="KW-0378">Hydrolase</keyword>
<dbReference type="InterPro" id="IPR000073">
    <property type="entry name" value="AB_hydrolase_1"/>
</dbReference>
<dbReference type="PRINTS" id="PR00111">
    <property type="entry name" value="ABHYDROLASE"/>
</dbReference>
<dbReference type="SUPFAM" id="SSF53474">
    <property type="entry name" value="alpha/beta-Hydrolases"/>
    <property type="match status" value="1"/>
</dbReference>